<evidence type="ECO:0000256" key="1">
    <source>
        <dbReference type="ARBA" id="ARBA00001947"/>
    </source>
</evidence>
<dbReference type="InterPro" id="IPR050178">
    <property type="entry name" value="AspA/AstE_fam"/>
</dbReference>
<protein>
    <recommendedName>
        <fullName evidence="5">Succinylglutamate desuccinylase/Aspartoacylase catalytic domain-containing protein</fullName>
    </recommendedName>
</protein>
<keyword evidence="7" id="KW-1185">Reference proteome</keyword>
<dbReference type="Proteomes" id="UP000761264">
    <property type="component" value="Unassembled WGS sequence"/>
</dbReference>
<dbReference type="GO" id="GO:0005829">
    <property type="term" value="C:cytosol"/>
    <property type="evidence" value="ECO:0007669"/>
    <property type="project" value="TreeGrafter"/>
</dbReference>
<proteinExistence type="predicted"/>
<comment type="cofactor">
    <cofactor evidence="1">
        <name>Zn(2+)</name>
        <dbReference type="ChEBI" id="CHEBI:29105"/>
    </cofactor>
</comment>
<keyword evidence="4" id="KW-0862">Zinc</keyword>
<dbReference type="AlphaFoldDB" id="A0A967K8U6"/>
<dbReference type="RefSeq" id="WP_167227467.1">
    <property type="nucleotide sequence ID" value="NZ_JAAQPH010000015.1"/>
</dbReference>
<evidence type="ECO:0000259" key="5">
    <source>
        <dbReference type="Pfam" id="PF24827"/>
    </source>
</evidence>
<dbReference type="CDD" id="cd06910">
    <property type="entry name" value="M14_ASTE_ASPA-like"/>
    <property type="match status" value="1"/>
</dbReference>
<evidence type="ECO:0000313" key="6">
    <source>
        <dbReference type="EMBL" id="NIA70648.1"/>
    </source>
</evidence>
<dbReference type="EMBL" id="JAAQPH010000015">
    <property type="protein sequence ID" value="NIA70648.1"/>
    <property type="molecule type" value="Genomic_DNA"/>
</dbReference>
<evidence type="ECO:0000256" key="4">
    <source>
        <dbReference type="ARBA" id="ARBA00022833"/>
    </source>
</evidence>
<evidence type="ECO:0000256" key="2">
    <source>
        <dbReference type="ARBA" id="ARBA00022723"/>
    </source>
</evidence>
<dbReference type="Pfam" id="PF24827">
    <property type="entry name" value="AstE_AspA_cat"/>
    <property type="match status" value="1"/>
</dbReference>
<evidence type="ECO:0000256" key="3">
    <source>
        <dbReference type="ARBA" id="ARBA00022801"/>
    </source>
</evidence>
<organism evidence="6 7">
    <name type="scientific">Pelagibius litoralis</name>
    <dbReference type="NCBI Taxonomy" id="374515"/>
    <lineage>
        <taxon>Bacteria</taxon>
        <taxon>Pseudomonadati</taxon>
        <taxon>Pseudomonadota</taxon>
        <taxon>Alphaproteobacteria</taxon>
        <taxon>Rhodospirillales</taxon>
        <taxon>Rhodovibrionaceae</taxon>
        <taxon>Pelagibius</taxon>
    </lineage>
</organism>
<dbReference type="PANTHER" id="PTHR15162">
    <property type="entry name" value="ASPARTOACYLASE"/>
    <property type="match status" value="1"/>
</dbReference>
<dbReference type="InterPro" id="IPR055438">
    <property type="entry name" value="AstE_AspA_cat"/>
</dbReference>
<feature type="domain" description="Succinylglutamate desuccinylase/Aspartoacylase catalytic" evidence="5">
    <location>
        <begin position="36"/>
        <end position="145"/>
    </location>
</feature>
<sequence length="320" mass="34773">MTDDSYPIELDQPDITPYKAGNTGIDYITRFDAAEAGPHVMITAVVHGNEVCGAIALDWLFRKGVQPLKGSLSLGFMNIEAYHSFDPADPSASRFVDEDFNRLWSARTLDDPARDSVELRRARTVRPYMDGVDVLLDVHSMQHKTPPLMMAGPLPKGRALAREVGLPELVVTDGGHAAGKRLRDYEGFSDPDSPKNAVLMECGQHWEAAAGPLAIHTALRFLLAKGVIAADWAAEELAGVALPQQRFIEVTGPVTIESEDFRFAEDYRGLEVIPKAGSVIAYDGGKAVTTPYDGCVLIMPSRRLNPGASAVRLGRYLEAG</sequence>
<evidence type="ECO:0000313" key="7">
    <source>
        <dbReference type="Proteomes" id="UP000761264"/>
    </source>
</evidence>
<dbReference type="GO" id="GO:0046872">
    <property type="term" value="F:metal ion binding"/>
    <property type="evidence" value="ECO:0007669"/>
    <property type="project" value="UniProtKB-KW"/>
</dbReference>
<reference evidence="6" key="1">
    <citation type="submission" date="2020-03" db="EMBL/GenBank/DDBJ databases">
        <title>Genome of Pelagibius litoralis DSM 21314T.</title>
        <authorList>
            <person name="Wang G."/>
        </authorList>
    </citation>
    <scope>NUCLEOTIDE SEQUENCE</scope>
    <source>
        <strain evidence="6">DSM 21314</strain>
    </source>
</reference>
<accession>A0A967K8U6</accession>
<dbReference type="GO" id="GO:0016788">
    <property type="term" value="F:hydrolase activity, acting on ester bonds"/>
    <property type="evidence" value="ECO:0007669"/>
    <property type="project" value="InterPro"/>
</dbReference>
<gene>
    <name evidence="6" type="ORF">HBA54_18785</name>
</gene>
<dbReference type="Gene3D" id="3.40.630.10">
    <property type="entry name" value="Zn peptidases"/>
    <property type="match status" value="1"/>
</dbReference>
<dbReference type="PANTHER" id="PTHR15162:SF7">
    <property type="entry name" value="SUCCINYLGLUTAMATE DESUCCINYLASE"/>
    <property type="match status" value="1"/>
</dbReference>
<keyword evidence="2" id="KW-0479">Metal-binding</keyword>
<keyword evidence="3" id="KW-0378">Hydrolase</keyword>
<name>A0A967K8U6_9PROT</name>
<comment type="caution">
    <text evidence="6">The sequence shown here is derived from an EMBL/GenBank/DDBJ whole genome shotgun (WGS) entry which is preliminary data.</text>
</comment>
<dbReference type="SUPFAM" id="SSF53187">
    <property type="entry name" value="Zn-dependent exopeptidases"/>
    <property type="match status" value="1"/>
</dbReference>